<organism evidence="2 3">
    <name type="scientific">Thiolapillus brandeum</name>
    <dbReference type="NCBI Taxonomy" id="1076588"/>
    <lineage>
        <taxon>Bacteria</taxon>
        <taxon>Pseudomonadati</taxon>
        <taxon>Pseudomonadota</taxon>
        <taxon>Gammaproteobacteria</taxon>
        <taxon>Chromatiales</taxon>
        <taxon>Sedimenticolaceae</taxon>
        <taxon>Thiolapillus</taxon>
    </lineage>
</organism>
<feature type="region of interest" description="Disordered" evidence="1">
    <location>
        <begin position="73"/>
        <end position="97"/>
    </location>
</feature>
<dbReference type="AlphaFoldDB" id="A0A7U6GGD8"/>
<dbReference type="EMBL" id="AP012273">
    <property type="protein sequence ID" value="BAO43145.1"/>
    <property type="molecule type" value="Genomic_DNA"/>
</dbReference>
<evidence type="ECO:0000313" key="2">
    <source>
        <dbReference type="EMBL" id="BAO43145.1"/>
    </source>
</evidence>
<dbReference type="KEGG" id="tbn:TBH_C0199"/>
<protein>
    <submittedName>
        <fullName evidence="2">Uncharacterized protein</fullName>
    </submittedName>
</protein>
<sequence length="111" mass="11819">MYRMYGPKNAPAFSALPPSLAVVCHGRRALKMLPAFPAFPQSLEVMRRSGDVQDVRAEKCSCIFGTSALPGGRMPRAQGTENAPGISSISSVPGGHAQERRCAGYTVLPQT</sequence>
<proteinExistence type="predicted"/>
<keyword evidence="3" id="KW-1185">Reference proteome</keyword>
<reference evidence="2 3" key="1">
    <citation type="journal article" date="2014" name="PLoS ONE">
        <title>Physiological and genomic features of a novel sulfur-oxidizing gammaproteobacterium belonging to a previously uncultivated symbiotic lineage isolated from a hydrothermal vent.</title>
        <authorList>
            <person name="Nunoura T."/>
            <person name="Takaki Y."/>
            <person name="Kazama H."/>
            <person name="Kakuta J."/>
            <person name="Shimamura S."/>
            <person name="Makita H."/>
            <person name="Hirai M."/>
            <person name="Miyazaki M."/>
            <person name="Takai K."/>
        </authorList>
    </citation>
    <scope>NUCLEOTIDE SEQUENCE [LARGE SCALE GENOMIC DNA]</scope>
    <source>
        <strain evidence="2 3">Hiromi1</strain>
    </source>
</reference>
<accession>A0A7U6GGD8</accession>
<name>A0A7U6GGD8_9GAMM</name>
<evidence type="ECO:0000256" key="1">
    <source>
        <dbReference type="SAM" id="MobiDB-lite"/>
    </source>
</evidence>
<gene>
    <name evidence="2" type="ORF">TBH_C0199</name>
</gene>
<evidence type="ECO:0000313" key="3">
    <source>
        <dbReference type="Proteomes" id="UP000031631"/>
    </source>
</evidence>
<dbReference type="Proteomes" id="UP000031631">
    <property type="component" value="Chromosome"/>
</dbReference>